<evidence type="ECO:0000313" key="2">
    <source>
        <dbReference type="EMBL" id="KAJ9542200.1"/>
    </source>
</evidence>
<reference evidence="2" key="1">
    <citation type="submission" date="2023-03" db="EMBL/GenBank/DDBJ databases">
        <title>Chromosome-scale reference genome and RAD-based genetic map of yellow starthistle (Centaurea solstitialis) reveal putative structural variation and QTLs associated with invader traits.</title>
        <authorList>
            <person name="Reatini B."/>
            <person name="Cang F.A."/>
            <person name="Jiang Q."/>
            <person name="Mckibben M.T.W."/>
            <person name="Barker M.S."/>
            <person name="Rieseberg L.H."/>
            <person name="Dlugosch K.M."/>
        </authorList>
    </citation>
    <scope>NUCLEOTIDE SEQUENCE</scope>
    <source>
        <strain evidence="2">CAN-66</strain>
        <tissue evidence="2">Leaf</tissue>
    </source>
</reference>
<dbReference type="Proteomes" id="UP001172457">
    <property type="component" value="Chromosome 7"/>
</dbReference>
<keyword evidence="1" id="KW-0812">Transmembrane</keyword>
<comment type="caution">
    <text evidence="2">The sequence shown here is derived from an EMBL/GenBank/DDBJ whole genome shotgun (WGS) entry which is preliminary data.</text>
</comment>
<name>A0AA38STQ3_9ASTR</name>
<keyword evidence="1" id="KW-0472">Membrane</keyword>
<proteinExistence type="predicted"/>
<evidence type="ECO:0000256" key="1">
    <source>
        <dbReference type="SAM" id="Phobius"/>
    </source>
</evidence>
<accession>A0AA38STQ3</accession>
<sequence>MAQKLVETTTNQSYGIGSTNVIAINRKIILDGSSKRIILSQVFHAFSPPLIVSLDRLSRSSLSIVSLVVISIAAVFSVVLDLRCRLLRRYRSSPPHIAALFEEILKLVSAMDLIAWRGLGTSLRLRLPTPSAPATRFYPRYFAASSSWFSIYEAYSDYESMMNMAEEIVTRCAFADCSSWEA</sequence>
<keyword evidence="1" id="KW-1133">Transmembrane helix</keyword>
<evidence type="ECO:0000313" key="3">
    <source>
        <dbReference type="Proteomes" id="UP001172457"/>
    </source>
</evidence>
<feature type="transmembrane region" description="Helical" evidence="1">
    <location>
        <begin position="62"/>
        <end position="82"/>
    </location>
</feature>
<dbReference type="AlphaFoldDB" id="A0AA38STQ3"/>
<gene>
    <name evidence="2" type="ORF">OSB04_028706</name>
</gene>
<keyword evidence="3" id="KW-1185">Reference proteome</keyword>
<organism evidence="2 3">
    <name type="scientific">Centaurea solstitialis</name>
    <name type="common">yellow star-thistle</name>
    <dbReference type="NCBI Taxonomy" id="347529"/>
    <lineage>
        <taxon>Eukaryota</taxon>
        <taxon>Viridiplantae</taxon>
        <taxon>Streptophyta</taxon>
        <taxon>Embryophyta</taxon>
        <taxon>Tracheophyta</taxon>
        <taxon>Spermatophyta</taxon>
        <taxon>Magnoliopsida</taxon>
        <taxon>eudicotyledons</taxon>
        <taxon>Gunneridae</taxon>
        <taxon>Pentapetalae</taxon>
        <taxon>asterids</taxon>
        <taxon>campanulids</taxon>
        <taxon>Asterales</taxon>
        <taxon>Asteraceae</taxon>
        <taxon>Carduoideae</taxon>
        <taxon>Cardueae</taxon>
        <taxon>Centaureinae</taxon>
        <taxon>Centaurea</taxon>
    </lineage>
</organism>
<protein>
    <submittedName>
        <fullName evidence="2">Uncharacterized protein</fullName>
    </submittedName>
</protein>
<dbReference type="EMBL" id="JARYMX010000007">
    <property type="protein sequence ID" value="KAJ9542200.1"/>
    <property type="molecule type" value="Genomic_DNA"/>
</dbReference>